<dbReference type="EMBL" id="BJWL01000018">
    <property type="protein sequence ID" value="GFZ05901.1"/>
    <property type="molecule type" value="Genomic_DNA"/>
</dbReference>
<evidence type="ECO:0000256" key="1">
    <source>
        <dbReference type="SAM" id="MobiDB-lite"/>
    </source>
</evidence>
<feature type="compositionally biased region" description="Polar residues" evidence="1">
    <location>
        <begin position="130"/>
        <end position="142"/>
    </location>
</feature>
<dbReference type="AlphaFoldDB" id="A0A7J0G533"/>
<dbReference type="OrthoDB" id="308861at2759"/>
<reference evidence="2 3" key="1">
    <citation type="submission" date="2019-07" db="EMBL/GenBank/DDBJ databases">
        <title>De Novo Assembly of kiwifruit Actinidia rufa.</title>
        <authorList>
            <person name="Sugita-Konishi S."/>
            <person name="Sato K."/>
            <person name="Mori E."/>
            <person name="Abe Y."/>
            <person name="Kisaki G."/>
            <person name="Hamano K."/>
            <person name="Suezawa K."/>
            <person name="Otani M."/>
            <person name="Fukuda T."/>
            <person name="Manabe T."/>
            <person name="Gomi K."/>
            <person name="Tabuchi M."/>
            <person name="Akimitsu K."/>
            <person name="Kataoka I."/>
        </authorList>
    </citation>
    <scope>NUCLEOTIDE SEQUENCE [LARGE SCALE GENOMIC DNA]</scope>
    <source>
        <strain evidence="3">cv. Fuchu</strain>
    </source>
</reference>
<name>A0A7J0G533_9ERIC</name>
<keyword evidence="3" id="KW-1185">Reference proteome</keyword>
<accession>A0A7J0G533</accession>
<comment type="caution">
    <text evidence="2">The sequence shown here is derived from an EMBL/GenBank/DDBJ whole genome shotgun (WGS) entry which is preliminary data.</text>
</comment>
<feature type="region of interest" description="Disordered" evidence="1">
    <location>
        <begin position="118"/>
        <end position="142"/>
    </location>
</feature>
<evidence type="ECO:0000313" key="3">
    <source>
        <dbReference type="Proteomes" id="UP000585474"/>
    </source>
</evidence>
<feature type="region of interest" description="Disordered" evidence="1">
    <location>
        <begin position="21"/>
        <end position="45"/>
    </location>
</feature>
<dbReference type="Proteomes" id="UP000585474">
    <property type="component" value="Unassembled WGS sequence"/>
</dbReference>
<protein>
    <submittedName>
        <fullName evidence="2">TBP-associated factor 2</fullName>
    </submittedName>
</protein>
<gene>
    <name evidence="2" type="ORF">Acr_18g0000710</name>
</gene>
<sequence length="301" mass="32580">MGHAQTSCELKNIFAALVKQSKPPESPVDAPNIKHMEPTVNIPNPLYTEPTADISNLSQLKPAENILSLSQPQPTVNILKLPQTEPLVQAPNLSQESIGSAKLASEGDELGKELQCTADSSKVSALPPHDQSSPSIMKDNSGTKTQKYASLLTLSVPRHALDSISLAPRRSGVFGTEALEGAKEDGKEMARLMSGEAKASSSIELQNLAMVSEEVKRSSAELQSKIDETETRLTMVSWEGKSLPVELRGKARKLESKVAMLQLKPGEPELVVKMGERRANASVANSTPKFRIKIKNRTLNK</sequence>
<evidence type="ECO:0000313" key="2">
    <source>
        <dbReference type="EMBL" id="GFZ05901.1"/>
    </source>
</evidence>
<organism evidence="2 3">
    <name type="scientific">Actinidia rufa</name>
    <dbReference type="NCBI Taxonomy" id="165716"/>
    <lineage>
        <taxon>Eukaryota</taxon>
        <taxon>Viridiplantae</taxon>
        <taxon>Streptophyta</taxon>
        <taxon>Embryophyta</taxon>
        <taxon>Tracheophyta</taxon>
        <taxon>Spermatophyta</taxon>
        <taxon>Magnoliopsida</taxon>
        <taxon>eudicotyledons</taxon>
        <taxon>Gunneridae</taxon>
        <taxon>Pentapetalae</taxon>
        <taxon>asterids</taxon>
        <taxon>Ericales</taxon>
        <taxon>Actinidiaceae</taxon>
        <taxon>Actinidia</taxon>
    </lineage>
</organism>
<proteinExistence type="predicted"/>